<dbReference type="NCBIfam" id="NF003768">
    <property type="entry name" value="PRK05365.1"/>
    <property type="match status" value="1"/>
</dbReference>
<evidence type="ECO:0000256" key="4">
    <source>
        <dbReference type="ARBA" id="ARBA00023002"/>
    </source>
</evidence>
<protein>
    <recommendedName>
        <fullName evidence="5">Putative NADH dehydrogenase/NAD(P)H nitroreductase H0A72_06980</fullName>
        <ecNumber evidence="5">1.-.-.-</ecNumber>
    </recommendedName>
</protein>
<dbReference type="InterPro" id="IPR050461">
    <property type="entry name" value="Nitroreductase_HadB/RutE"/>
</dbReference>
<dbReference type="Proteomes" id="UP000559809">
    <property type="component" value="Unassembled WGS sequence"/>
</dbReference>
<evidence type="ECO:0000256" key="3">
    <source>
        <dbReference type="ARBA" id="ARBA00022857"/>
    </source>
</evidence>
<dbReference type="CDD" id="cd02148">
    <property type="entry name" value="RutE-like"/>
    <property type="match status" value="1"/>
</dbReference>
<dbReference type="HAMAP" id="MF_01204">
    <property type="entry name" value="Oxidoreductase_RutE_HadB"/>
    <property type="match status" value="1"/>
</dbReference>
<evidence type="ECO:0000256" key="2">
    <source>
        <dbReference type="ARBA" id="ARBA00022643"/>
    </source>
</evidence>
<comment type="caution">
    <text evidence="7">The sequence shown here is derived from an EMBL/GenBank/DDBJ whole genome shotgun (WGS) entry which is preliminary data.</text>
</comment>
<dbReference type="InterPro" id="IPR029479">
    <property type="entry name" value="Nitroreductase"/>
</dbReference>
<sequence>MRDASLQGGHGDAAAIFLHGRTHGAWLDQPVSPDLLRRLFTMTIMGPTSANCLPLRIAFVSSAEGKARLVPLMAAGNREKTRKAPVTAVLAYDLAFHEHLPRLYPHEPGAASWFTGSPAATREAALRNGSLQAGYFIMAARALGLDCGPMGGFDGPAIAHAFFPGRAYEVNLLCNLGYGDHARLRPRLPRLSFDDACVLA</sequence>
<proteinExistence type="inferred from homology"/>
<comment type="similarity">
    <text evidence="5">Belongs to the nitroreductase family. HadB/RutE subfamily.</text>
</comment>
<keyword evidence="1 5" id="KW-0285">Flavoprotein</keyword>
<evidence type="ECO:0000313" key="8">
    <source>
        <dbReference type="Proteomes" id="UP000559809"/>
    </source>
</evidence>
<accession>A0A853FWT9</accession>
<dbReference type="SUPFAM" id="SSF55469">
    <property type="entry name" value="FMN-dependent nitroreductase-like"/>
    <property type="match status" value="1"/>
</dbReference>
<keyword evidence="4 5" id="KW-0560">Oxidoreductase</keyword>
<dbReference type="PANTHER" id="PTHR43543">
    <property type="entry name" value="MALONIC SEMIALDEHYDE REDUCTASE RUTE-RELATED"/>
    <property type="match status" value="1"/>
</dbReference>
<keyword evidence="5" id="KW-0520">NAD</keyword>
<comment type="cofactor">
    <cofactor evidence="5">
        <name>FMN</name>
        <dbReference type="ChEBI" id="CHEBI:58210"/>
    </cofactor>
</comment>
<keyword evidence="2 5" id="KW-0288">FMN</keyword>
<dbReference type="RefSeq" id="WP_180154343.1">
    <property type="nucleotide sequence ID" value="NZ_JACCEM010000003.1"/>
</dbReference>
<evidence type="ECO:0000256" key="5">
    <source>
        <dbReference type="HAMAP-Rule" id="MF_01204"/>
    </source>
</evidence>
<keyword evidence="8" id="KW-1185">Reference proteome</keyword>
<dbReference type="InterPro" id="IPR000415">
    <property type="entry name" value="Nitroreductase-like"/>
</dbReference>
<dbReference type="EC" id="1.-.-.-" evidence="5"/>
<organism evidence="7 8">
    <name type="scientific">Parapusillimonas granuli</name>
    <dbReference type="NCBI Taxonomy" id="380911"/>
    <lineage>
        <taxon>Bacteria</taxon>
        <taxon>Pseudomonadati</taxon>
        <taxon>Pseudomonadota</taxon>
        <taxon>Betaproteobacteria</taxon>
        <taxon>Burkholderiales</taxon>
        <taxon>Alcaligenaceae</taxon>
        <taxon>Parapusillimonas</taxon>
    </lineage>
</organism>
<name>A0A853FWT9_9BURK</name>
<keyword evidence="3 5" id="KW-0521">NADP</keyword>
<dbReference type="GO" id="GO:0016491">
    <property type="term" value="F:oxidoreductase activity"/>
    <property type="evidence" value="ECO:0007669"/>
    <property type="project" value="UniProtKB-UniRule"/>
</dbReference>
<evidence type="ECO:0000313" key="7">
    <source>
        <dbReference type="EMBL" id="NYT49053.1"/>
    </source>
</evidence>
<dbReference type="InterPro" id="IPR023936">
    <property type="entry name" value="RutE-like"/>
</dbReference>
<dbReference type="Pfam" id="PF00881">
    <property type="entry name" value="Nitroreductase"/>
    <property type="match status" value="1"/>
</dbReference>
<gene>
    <name evidence="7" type="ORF">H0A72_06980</name>
</gene>
<reference evidence="7 8" key="1">
    <citation type="submission" date="2020-07" db="EMBL/GenBank/DDBJ databases">
        <title>Taxonomic revisions and descriptions of new bacterial species based on genomic comparisons in the high-G+C-content subgroup of the family Alcaligenaceae.</title>
        <authorList>
            <person name="Szabo A."/>
            <person name="Felfoldi T."/>
        </authorList>
    </citation>
    <scope>NUCLEOTIDE SEQUENCE [LARGE SCALE GENOMIC DNA]</scope>
    <source>
        <strain evidence="7 8">LMG 24012</strain>
    </source>
</reference>
<evidence type="ECO:0000256" key="1">
    <source>
        <dbReference type="ARBA" id="ARBA00022630"/>
    </source>
</evidence>
<dbReference type="EMBL" id="JACCEM010000003">
    <property type="protein sequence ID" value="NYT49053.1"/>
    <property type="molecule type" value="Genomic_DNA"/>
</dbReference>
<dbReference type="PANTHER" id="PTHR43543:SF1">
    <property type="entry name" value="MALONIC SEMIALDEHYDE REDUCTASE RUTE-RELATED"/>
    <property type="match status" value="1"/>
</dbReference>
<feature type="domain" description="Nitroreductase" evidence="6">
    <location>
        <begin position="27"/>
        <end position="178"/>
    </location>
</feature>
<dbReference type="Gene3D" id="3.40.109.10">
    <property type="entry name" value="NADH Oxidase"/>
    <property type="match status" value="1"/>
</dbReference>
<dbReference type="AlphaFoldDB" id="A0A853FWT9"/>
<evidence type="ECO:0000259" key="6">
    <source>
        <dbReference type="Pfam" id="PF00881"/>
    </source>
</evidence>